<dbReference type="EMBL" id="MU006733">
    <property type="protein sequence ID" value="KAF2624015.1"/>
    <property type="molecule type" value="Genomic_DNA"/>
</dbReference>
<comment type="caution">
    <text evidence="1">The sequence shown here is derived from an EMBL/GenBank/DDBJ whole genome shotgun (WGS) entry which is preliminary data.</text>
</comment>
<evidence type="ECO:0000313" key="1">
    <source>
        <dbReference type="EMBL" id="KAF2624015.1"/>
    </source>
</evidence>
<name>A0ACB6RPY1_9PLEO</name>
<evidence type="ECO:0000313" key="2">
    <source>
        <dbReference type="Proteomes" id="UP000799754"/>
    </source>
</evidence>
<reference evidence="1" key="1">
    <citation type="journal article" date="2020" name="Stud. Mycol.">
        <title>101 Dothideomycetes genomes: a test case for predicting lifestyles and emergence of pathogens.</title>
        <authorList>
            <person name="Haridas S."/>
            <person name="Albert R."/>
            <person name="Binder M."/>
            <person name="Bloem J."/>
            <person name="Labutti K."/>
            <person name="Salamov A."/>
            <person name="Andreopoulos B."/>
            <person name="Baker S."/>
            <person name="Barry K."/>
            <person name="Bills G."/>
            <person name="Bluhm B."/>
            <person name="Cannon C."/>
            <person name="Castanera R."/>
            <person name="Culley D."/>
            <person name="Daum C."/>
            <person name="Ezra D."/>
            <person name="Gonzalez J."/>
            <person name="Henrissat B."/>
            <person name="Kuo A."/>
            <person name="Liang C."/>
            <person name="Lipzen A."/>
            <person name="Lutzoni F."/>
            <person name="Magnuson J."/>
            <person name="Mondo S."/>
            <person name="Nolan M."/>
            <person name="Ohm R."/>
            <person name="Pangilinan J."/>
            <person name="Park H.-J."/>
            <person name="Ramirez L."/>
            <person name="Alfaro M."/>
            <person name="Sun H."/>
            <person name="Tritt A."/>
            <person name="Yoshinaga Y."/>
            <person name="Zwiers L.-H."/>
            <person name="Turgeon B."/>
            <person name="Goodwin S."/>
            <person name="Spatafora J."/>
            <person name="Crous P."/>
            <person name="Grigoriev I."/>
        </authorList>
    </citation>
    <scope>NUCLEOTIDE SEQUENCE</scope>
    <source>
        <strain evidence="1">CBS 525.71</strain>
    </source>
</reference>
<gene>
    <name evidence="1" type="ORF">BU25DRAFT_165716</name>
</gene>
<keyword evidence="2" id="KW-1185">Reference proteome</keyword>
<accession>A0ACB6RPY1</accession>
<proteinExistence type="predicted"/>
<organism evidence="1 2">
    <name type="scientific">Macroventuria anomochaeta</name>
    <dbReference type="NCBI Taxonomy" id="301207"/>
    <lineage>
        <taxon>Eukaryota</taxon>
        <taxon>Fungi</taxon>
        <taxon>Dikarya</taxon>
        <taxon>Ascomycota</taxon>
        <taxon>Pezizomycotina</taxon>
        <taxon>Dothideomycetes</taxon>
        <taxon>Pleosporomycetidae</taxon>
        <taxon>Pleosporales</taxon>
        <taxon>Pleosporineae</taxon>
        <taxon>Didymellaceae</taxon>
        <taxon>Macroventuria</taxon>
    </lineage>
</organism>
<protein>
    <submittedName>
        <fullName evidence="1">Uncharacterized protein</fullName>
    </submittedName>
</protein>
<dbReference type="Proteomes" id="UP000799754">
    <property type="component" value="Unassembled WGS sequence"/>
</dbReference>
<sequence>MAPQLGKRKRVTREELERPSPAPSPSSGSDNEDMQALFRRAFEKKFKPLDVEPKKPETKEAPATEEDAEDAEDAEDDDDESDWSGLSDDVSNKVEVIEYKDATYDSDEEASKAAKRAFMSSKPPTTAAPARGRIVGEKKTADADDTGESANLKNDLALQRLLRDSHLLSASSSGASTPTLTTSGAARHKSTDLHLQSLGAKGSVFTQKKMPMAQRKHMAQKARSSEEKRRHEAREAGIILEKEKREATKDKDKKRERGVGGPSIGKFRGGTLSLSRKDVRSITGGPGSRGGKGGKGKGKPRR</sequence>